<keyword evidence="7" id="KW-1185">Reference proteome</keyword>
<protein>
    <submittedName>
        <fullName evidence="6">MurR/RpiR family transcriptional regulator</fullName>
    </submittedName>
</protein>
<dbReference type="Gene3D" id="1.10.10.10">
    <property type="entry name" value="Winged helix-like DNA-binding domain superfamily/Winged helix DNA-binding domain"/>
    <property type="match status" value="1"/>
</dbReference>
<dbReference type="PROSITE" id="PS51464">
    <property type="entry name" value="SIS"/>
    <property type="match status" value="1"/>
</dbReference>
<reference evidence="6" key="2">
    <citation type="journal article" date="2021" name="Sci. Rep.">
        <title>The distribution of antibiotic resistance genes in chicken gut microbiota commensals.</title>
        <authorList>
            <person name="Juricova H."/>
            <person name="Matiasovicova J."/>
            <person name="Kubasova T."/>
            <person name="Cejkova D."/>
            <person name="Rychlik I."/>
        </authorList>
    </citation>
    <scope>NUCLEOTIDE SEQUENCE</scope>
    <source>
        <strain evidence="6">An836</strain>
    </source>
</reference>
<dbReference type="GO" id="GO:0097367">
    <property type="term" value="F:carbohydrate derivative binding"/>
    <property type="evidence" value="ECO:0007669"/>
    <property type="project" value="InterPro"/>
</dbReference>
<sequence>MQTPVGIRGRIDHVYASLRPAERAVARFVRDHLDETADLTVGQLADASHVSQPTVIRFARKLGFGGYRELRYVLRHPESEHEVTVDPLGGFDLNPWDDQDDVPAKVAAGATELIGELRHALDPRAFRRACALLAGARLVDVYGVENSQVPAVDLYTKLSYLGLACRRNTDAYLQQIGAAHLTDRDVAIAFSHSGSSVDTVKALRAAKTAGARTIAVTNTAGAPLAAAADVTLLTGVGSHEIHGNAIFSRVANVALVDMLYMGVILADYGRFSTALDESGRMIRDRGLER</sequence>
<dbReference type="SUPFAM" id="SSF46689">
    <property type="entry name" value="Homeodomain-like"/>
    <property type="match status" value="1"/>
</dbReference>
<keyword evidence="2" id="KW-0238">DNA-binding</keyword>
<feature type="domain" description="HTH rpiR-type" evidence="4">
    <location>
        <begin position="5"/>
        <end position="81"/>
    </location>
</feature>
<dbReference type="CDD" id="cd05013">
    <property type="entry name" value="SIS_RpiR"/>
    <property type="match status" value="1"/>
</dbReference>
<comment type="caution">
    <text evidence="6">The sequence shown here is derived from an EMBL/GenBank/DDBJ whole genome shotgun (WGS) entry which is preliminary data.</text>
</comment>
<evidence type="ECO:0000256" key="2">
    <source>
        <dbReference type="ARBA" id="ARBA00023125"/>
    </source>
</evidence>
<evidence type="ECO:0000256" key="3">
    <source>
        <dbReference type="ARBA" id="ARBA00023163"/>
    </source>
</evidence>
<dbReference type="Pfam" id="PF01380">
    <property type="entry name" value="SIS"/>
    <property type="match status" value="1"/>
</dbReference>
<dbReference type="RefSeq" id="WP_204467029.1">
    <property type="nucleotide sequence ID" value="NZ_JACLYU010000001.1"/>
</dbReference>
<evidence type="ECO:0000259" key="5">
    <source>
        <dbReference type="PROSITE" id="PS51464"/>
    </source>
</evidence>
<dbReference type="AlphaFoldDB" id="A0A938WVV5"/>
<dbReference type="Proteomes" id="UP000718821">
    <property type="component" value="Unassembled WGS sequence"/>
</dbReference>
<dbReference type="GO" id="GO:1901135">
    <property type="term" value="P:carbohydrate derivative metabolic process"/>
    <property type="evidence" value="ECO:0007669"/>
    <property type="project" value="InterPro"/>
</dbReference>
<keyword evidence="1" id="KW-0805">Transcription regulation</keyword>
<organism evidence="6 7">
    <name type="scientific">Bifidobacterium pullorum subsp. saeculare</name>
    <dbReference type="NCBI Taxonomy" id="78257"/>
    <lineage>
        <taxon>Bacteria</taxon>
        <taxon>Bacillati</taxon>
        <taxon>Actinomycetota</taxon>
        <taxon>Actinomycetes</taxon>
        <taxon>Bifidobacteriales</taxon>
        <taxon>Bifidobacteriaceae</taxon>
        <taxon>Bifidobacterium</taxon>
    </lineage>
</organism>
<reference evidence="6" key="1">
    <citation type="submission" date="2020-08" db="EMBL/GenBank/DDBJ databases">
        <authorList>
            <person name="Cejkova D."/>
            <person name="Kubasova T."/>
            <person name="Jahodarova E."/>
            <person name="Rychlik I."/>
        </authorList>
    </citation>
    <scope>NUCLEOTIDE SEQUENCE</scope>
    <source>
        <strain evidence="6">An836</strain>
    </source>
</reference>
<dbReference type="InterPro" id="IPR000281">
    <property type="entry name" value="HTH_RpiR"/>
</dbReference>
<dbReference type="InterPro" id="IPR046348">
    <property type="entry name" value="SIS_dom_sf"/>
</dbReference>
<dbReference type="InterPro" id="IPR036388">
    <property type="entry name" value="WH-like_DNA-bd_sf"/>
</dbReference>
<dbReference type="GO" id="GO:0003700">
    <property type="term" value="F:DNA-binding transcription factor activity"/>
    <property type="evidence" value="ECO:0007669"/>
    <property type="project" value="InterPro"/>
</dbReference>
<dbReference type="Gene3D" id="3.40.50.10490">
    <property type="entry name" value="Glucose-6-phosphate isomerase like protein, domain 1"/>
    <property type="match status" value="1"/>
</dbReference>
<evidence type="ECO:0000259" key="4">
    <source>
        <dbReference type="PROSITE" id="PS51071"/>
    </source>
</evidence>
<dbReference type="PANTHER" id="PTHR30514:SF1">
    <property type="entry name" value="HTH-TYPE TRANSCRIPTIONAL REGULATOR HEXR-RELATED"/>
    <property type="match status" value="1"/>
</dbReference>
<dbReference type="InterPro" id="IPR009057">
    <property type="entry name" value="Homeodomain-like_sf"/>
</dbReference>
<keyword evidence="3" id="KW-0804">Transcription</keyword>
<feature type="domain" description="SIS" evidence="5">
    <location>
        <begin position="129"/>
        <end position="269"/>
    </location>
</feature>
<dbReference type="Pfam" id="PF01418">
    <property type="entry name" value="HTH_6"/>
    <property type="match status" value="1"/>
</dbReference>
<evidence type="ECO:0000256" key="1">
    <source>
        <dbReference type="ARBA" id="ARBA00023015"/>
    </source>
</evidence>
<name>A0A938WVV5_9BIFI</name>
<dbReference type="InterPro" id="IPR035472">
    <property type="entry name" value="RpiR-like_SIS"/>
</dbReference>
<gene>
    <name evidence="6" type="ORF">H7U32_00325</name>
</gene>
<dbReference type="EMBL" id="JACLYU010000001">
    <property type="protein sequence ID" value="MBM6698801.1"/>
    <property type="molecule type" value="Genomic_DNA"/>
</dbReference>
<dbReference type="PROSITE" id="PS51071">
    <property type="entry name" value="HTH_RPIR"/>
    <property type="match status" value="1"/>
</dbReference>
<evidence type="ECO:0000313" key="6">
    <source>
        <dbReference type="EMBL" id="MBM6698801.1"/>
    </source>
</evidence>
<proteinExistence type="predicted"/>
<dbReference type="GO" id="GO:0003677">
    <property type="term" value="F:DNA binding"/>
    <property type="evidence" value="ECO:0007669"/>
    <property type="project" value="UniProtKB-KW"/>
</dbReference>
<accession>A0A938WVV5</accession>
<dbReference type="InterPro" id="IPR047640">
    <property type="entry name" value="RpiR-like"/>
</dbReference>
<dbReference type="InterPro" id="IPR001347">
    <property type="entry name" value="SIS_dom"/>
</dbReference>
<dbReference type="SUPFAM" id="SSF53697">
    <property type="entry name" value="SIS domain"/>
    <property type="match status" value="1"/>
</dbReference>
<evidence type="ECO:0000313" key="7">
    <source>
        <dbReference type="Proteomes" id="UP000718821"/>
    </source>
</evidence>
<dbReference type="PANTHER" id="PTHR30514">
    <property type="entry name" value="GLUCOKINASE"/>
    <property type="match status" value="1"/>
</dbReference>